<comment type="similarity">
    <text evidence="5">Belongs to the group II decarboxylase family.</text>
</comment>
<name>A0A9J7KKL0_BRAFL</name>
<evidence type="ECO:0000256" key="5">
    <source>
        <dbReference type="RuleBase" id="RU000382"/>
    </source>
</evidence>
<proteinExistence type="inferred from homology"/>
<protein>
    <submittedName>
        <fullName evidence="8">Uncharacterized protein LOC118407338</fullName>
    </submittedName>
</protein>
<dbReference type="PANTHER" id="PTHR11999:SF70">
    <property type="entry name" value="MIP05841P"/>
    <property type="match status" value="1"/>
</dbReference>
<keyword evidence="3 5" id="KW-0663">Pyridoxal phosphate</keyword>
<keyword evidence="2" id="KW-0210">Decarboxylase</keyword>
<dbReference type="SUPFAM" id="SSF53383">
    <property type="entry name" value="PLP-dependent transferases"/>
    <property type="match status" value="1"/>
</dbReference>
<dbReference type="InterPro" id="IPR015424">
    <property type="entry name" value="PyrdxlP-dep_Trfase"/>
</dbReference>
<dbReference type="Pfam" id="PF00282">
    <property type="entry name" value="Pyridoxal_deC"/>
    <property type="match status" value="1"/>
</dbReference>
<dbReference type="Proteomes" id="UP000001554">
    <property type="component" value="Unplaced"/>
</dbReference>
<accession>A0A9J7KKL0</accession>
<organism evidence="7 8">
    <name type="scientific">Branchiostoma floridae</name>
    <name type="common">Florida lancelet</name>
    <name type="synonym">Amphioxus</name>
    <dbReference type="NCBI Taxonomy" id="7739"/>
    <lineage>
        <taxon>Eukaryota</taxon>
        <taxon>Metazoa</taxon>
        <taxon>Chordata</taxon>
        <taxon>Cephalochordata</taxon>
        <taxon>Leptocardii</taxon>
        <taxon>Amphioxiformes</taxon>
        <taxon>Branchiostomatidae</taxon>
        <taxon>Branchiostoma</taxon>
    </lineage>
</organism>
<dbReference type="AlphaFoldDB" id="A0A9J7KKL0"/>
<gene>
    <name evidence="8" type="primary">LOC118407338</name>
</gene>
<dbReference type="PANTHER" id="PTHR11999">
    <property type="entry name" value="GROUP II PYRIDOXAL-5-PHOSPHATE DECARBOXYLASE"/>
    <property type="match status" value="1"/>
</dbReference>
<dbReference type="KEGG" id="bfo:118407338"/>
<dbReference type="GO" id="GO:0030170">
    <property type="term" value="F:pyridoxal phosphate binding"/>
    <property type="evidence" value="ECO:0007669"/>
    <property type="project" value="InterPro"/>
</dbReference>
<dbReference type="Gene3D" id="3.40.640.10">
    <property type="entry name" value="Type I PLP-dependent aspartate aminotransferase-like (Major domain)"/>
    <property type="match status" value="1"/>
</dbReference>
<evidence type="ECO:0000313" key="7">
    <source>
        <dbReference type="Proteomes" id="UP000001554"/>
    </source>
</evidence>
<sequence>MTSGPFLDAKQKGSAAGRYFVTGETLREKLLDLREKTRGLDVSESRRRELLDGVSGFAGKALEKLQDGETAVYTGPEDNNNNNKNTDVKGLRSSPIQEEPVDLEHILDLYGTQIESRGLRAGHGGHMAYVPSNGVFPAALGDFLADTLNTYAGRTYESPGGVDMNCMLLEWMAELFGYPKGFHGNLTSGGSAATVIAMATARDSRKGLRARDYHRFVLKDTLVGMATEITY</sequence>
<keyword evidence="7" id="KW-1185">Reference proteome</keyword>
<comment type="cofactor">
    <cofactor evidence="1 5">
        <name>pyridoxal 5'-phosphate</name>
        <dbReference type="ChEBI" id="CHEBI:597326"/>
    </cofactor>
</comment>
<evidence type="ECO:0000256" key="2">
    <source>
        <dbReference type="ARBA" id="ARBA00022793"/>
    </source>
</evidence>
<dbReference type="GO" id="GO:0042423">
    <property type="term" value="P:catecholamine biosynthetic process"/>
    <property type="evidence" value="ECO:0007669"/>
    <property type="project" value="UniProtKB-KW"/>
</dbReference>
<dbReference type="InterPro" id="IPR015421">
    <property type="entry name" value="PyrdxlP-dep_Trfase_major"/>
</dbReference>
<dbReference type="RefSeq" id="XP_035663697.1">
    <property type="nucleotide sequence ID" value="XM_035807804.1"/>
</dbReference>
<feature type="region of interest" description="Disordered" evidence="6">
    <location>
        <begin position="72"/>
        <end position="95"/>
    </location>
</feature>
<dbReference type="InterPro" id="IPR002129">
    <property type="entry name" value="PyrdxlP-dep_de-COase"/>
</dbReference>
<feature type="non-terminal residue" evidence="8">
    <location>
        <position position="231"/>
    </location>
</feature>
<evidence type="ECO:0000256" key="1">
    <source>
        <dbReference type="ARBA" id="ARBA00001933"/>
    </source>
</evidence>
<reference evidence="8" key="1">
    <citation type="submission" date="2025-08" db="UniProtKB">
        <authorList>
            <consortium name="RefSeq"/>
        </authorList>
    </citation>
    <scope>IDENTIFICATION</scope>
    <source>
        <strain evidence="8">S238N-H82</strain>
        <tissue evidence="8">Testes</tissue>
    </source>
</reference>
<dbReference type="GO" id="GO:0016831">
    <property type="term" value="F:carboxy-lyase activity"/>
    <property type="evidence" value="ECO:0007669"/>
    <property type="project" value="UniProtKB-KW"/>
</dbReference>
<dbReference type="Gene3D" id="3.90.1150.170">
    <property type="match status" value="1"/>
</dbReference>
<dbReference type="OMA" id="AMEMMNT"/>
<evidence type="ECO:0000313" key="8">
    <source>
        <dbReference type="RefSeq" id="XP_035663697.1"/>
    </source>
</evidence>
<dbReference type="InterPro" id="IPR010977">
    <property type="entry name" value="Aromatic_deC"/>
</dbReference>
<evidence type="ECO:0000256" key="4">
    <source>
        <dbReference type="ARBA" id="ARBA00023239"/>
    </source>
</evidence>
<evidence type="ECO:0000256" key="6">
    <source>
        <dbReference type="SAM" id="MobiDB-lite"/>
    </source>
</evidence>
<dbReference type="GeneID" id="118407338"/>
<evidence type="ECO:0000256" key="3">
    <source>
        <dbReference type="ARBA" id="ARBA00022898"/>
    </source>
</evidence>
<keyword evidence="4 5" id="KW-0456">Lyase</keyword>
<dbReference type="GO" id="GO:0019752">
    <property type="term" value="P:carboxylic acid metabolic process"/>
    <property type="evidence" value="ECO:0007669"/>
    <property type="project" value="InterPro"/>
</dbReference>